<dbReference type="Pfam" id="PF05139">
    <property type="entry name" value="Erythro_esteras"/>
    <property type="match status" value="1"/>
</dbReference>
<protein>
    <submittedName>
        <fullName evidence="1">Erythromycin esterase homolog</fullName>
    </submittedName>
</protein>
<dbReference type="Gene3D" id="3.40.1660.10">
    <property type="entry name" value="EreA-like (biosynthetic domain)"/>
    <property type="match status" value="1"/>
</dbReference>
<dbReference type="InterPro" id="IPR014622">
    <property type="entry name" value="UCP036794_erythomycin"/>
</dbReference>
<dbReference type="PANTHER" id="PTHR31299">
    <property type="entry name" value="ESTERASE, PUTATIVE (AFU_ORTHOLOGUE AFUA_1G05850)-RELATED"/>
    <property type="match status" value="1"/>
</dbReference>
<dbReference type="Gene3D" id="1.20.1440.30">
    <property type="entry name" value="Biosynthetic Protein domain"/>
    <property type="match status" value="1"/>
</dbReference>
<dbReference type="PIRSF" id="PIRSF036794">
    <property type="entry name" value="UCP_erythr_ester"/>
    <property type="match status" value="1"/>
</dbReference>
<reference evidence="1 2" key="1">
    <citation type="submission" date="2016-10" db="EMBL/GenBank/DDBJ databases">
        <authorList>
            <person name="de Groot N.N."/>
        </authorList>
    </citation>
    <scope>NUCLEOTIDE SEQUENCE [LARGE SCALE GENOMIC DNA]</scope>
    <source>
        <strain evidence="1 2">DSM 19547</strain>
    </source>
</reference>
<proteinExistence type="predicted"/>
<sequence>MSEMSDIMARYAEVIDDMSDLACLIDRFADRKVICLGESTHGTHEFYAARAAITERLVREHNYTIVAVEADWPDAAVYDAAIRSDHQRRHAERPFTRFPRWMWRNQETWDLLHALRDANRQRPSARRAGFYGLDVYSLCASIDAVVDYLEEVDPTAADEARSLYGCLKPYCGDPGAYLRNEVARGHSDCEDGAVQVLTDLLRERMDGMALFDAEQNARIVVDGERYYRSMYYSDVSSWNLRDEHMFDTLQRLLAREGPDAKAVVWAHNSHIGNAAATEMGQRRGELNIGQLVCEAYGDRAALIGFSTNTGEVAAADDWDDPMEIKRVRPGLADSHEAHAHATGQPRFLLDLHRAEGAALSRPHLQRAIGVVYRPSTERWSHYFEAELDRQFDAWIWFDETRAVDAGHAAPKGGAADLFPTGL</sequence>
<dbReference type="SUPFAM" id="SSF159501">
    <property type="entry name" value="EreA/ChaN-like"/>
    <property type="match status" value="1"/>
</dbReference>
<dbReference type="STRING" id="441119.SAMN04488047_10870"/>
<dbReference type="InterPro" id="IPR007815">
    <property type="entry name" value="Emycin_Estase"/>
</dbReference>
<gene>
    <name evidence="1" type="ORF">SAMN04488047_10870</name>
</gene>
<keyword evidence="2" id="KW-1185">Reference proteome</keyword>
<name>A0A1I5R9X5_9RHOB</name>
<dbReference type="GO" id="GO:0046677">
    <property type="term" value="P:response to antibiotic"/>
    <property type="evidence" value="ECO:0007669"/>
    <property type="project" value="InterPro"/>
</dbReference>
<dbReference type="EMBL" id="FOXA01000008">
    <property type="protein sequence ID" value="SFP55338.1"/>
    <property type="molecule type" value="Genomic_DNA"/>
</dbReference>
<dbReference type="AlphaFoldDB" id="A0A1I5R9X5"/>
<evidence type="ECO:0000313" key="2">
    <source>
        <dbReference type="Proteomes" id="UP000199356"/>
    </source>
</evidence>
<accession>A0A1I5R9X5</accession>
<organism evidence="1 2">
    <name type="scientific">Tranquillimonas alkanivorans</name>
    <dbReference type="NCBI Taxonomy" id="441119"/>
    <lineage>
        <taxon>Bacteria</taxon>
        <taxon>Pseudomonadati</taxon>
        <taxon>Pseudomonadota</taxon>
        <taxon>Alphaproteobacteria</taxon>
        <taxon>Rhodobacterales</taxon>
        <taxon>Roseobacteraceae</taxon>
        <taxon>Tranquillimonas</taxon>
    </lineage>
</organism>
<dbReference type="InterPro" id="IPR052036">
    <property type="entry name" value="Hydrolase/PRTase-associated"/>
</dbReference>
<dbReference type="CDD" id="cd14728">
    <property type="entry name" value="Ere-like"/>
    <property type="match status" value="1"/>
</dbReference>
<evidence type="ECO:0000313" key="1">
    <source>
        <dbReference type="EMBL" id="SFP55338.1"/>
    </source>
</evidence>
<dbReference type="PANTHER" id="PTHR31299:SF0">
    <property type="entry name" value="ESTERASE, PUTATIVE (AFU_ORTHOLOGUE AFUA_1G05850)-RELATED"/>
    <property type="match status" value="1"/>
</dbReference>
<dbReference type="OrthoDB" id="9810066at2"/>
<dbReference type="RefSeq" id="WP_093421828.1">
    <property type="nucleotide sequence ID" value="NZ_FOXA01000008.1"/>
</dbReference>
<dbReference type="Proteomes" id="UP000199356">
    <property type="component" value="Unassembled WGS sequence"/>
</dbReference>
<dbReference type="Gene3D" id="3.30.1870.10">
    <property type="entry name" value="EreA-like, domain 2"/>
    <property type="match status" value="1"/>
</dbReference>